<dbReference type="AlphaFoldDB" id="A0AAP1RAX7"/>
<proteinExistence type="predicted"/>
<feature type="non-terminal residue" evidence="1">
    <location>
        <position position="1"/>
    </location>
</feature>
<protein>
    <submittedName>
        <fullName evidence="1">Terminase</fullName>
    </submittedName>
</protein>
<reference evidence="1" key="1">
    <citation type="submission" date="2020-09" db="EMBL/GenBank/DDBJ databases">
        <title>Emerging polyconal dissemination of OXA-244-producing E. coli in France.</title>
        <authorList>
            <person name="Emeraud C."/>
            <person name="Girlich D."/>
            <person name="Bonnin R.A."/>
            <person name="Jousset A.B."/>
            <person name="Naas T."/>
            <person name="Dortet L."/>
        </authorList>
    </citation>
    <scope>NUCLEOTIDE SEQUENCE</scope>
    <source>
        <strain evidence="1">225E3</strain>
    </source>
</reference>
<evidence type="ECO:0000313" key="1">
    <source>
        <dbReference type="EMBL" id="MBE0980475.1"/>
    </source>
</evidence>
<dbReference type="Gene3D" id="3.30.420.240">
    <property type="match status" value="1"/>
</dbReference>
<dbReference type="EMBL" id="JACZOI010000167">
    <property type="protein sequence ID" value="MBE0980475.1"/>
    <property type="molecule type" value="Genomic_DNA"/>
</dbReference>
<gene>
    <name evidence="1" type="ORF">IH772_24995</name>
</gene>
<name>A0AAP1RAX7_ECOLX</name>
<dbReference type="Proteomes" id="UP000640866">
    <property type="component" value="Unassembled WGS sequence"/>
</dbReference>
<accession>A0AAP1RAX7</accession>
<sequence length="70" mass="8180">GIKLNEEGKMAMMRKEHMRQKLNIKSPDRWDTYCFTMLVDYVPANEDIGAEMATFRDQVLADIEMPDLDI</sequence>
<organism evidence="1 2">
    <name type="scientific">Escherichia coli</name>
    <dbReference type="NCBI Taxonomy" id="562"/>
    <lineage>
        <taxon>Bacteria</taxon>
        <taxon>Pseudomonadati</taxon>
        <taxon>Pseudomonadota</taxon>
        <taxon>Gammaproteobacteria</taxon>
        <taxon>Enterobacterales</taxon>
        <taxon>Enterobacteriaceae</taxon>
        <taxon>Escherichia</taxon>
    </lineage>
</organism>
<evidence type="ECO:0000313" key="2">
    <source>
        <dbReference type="Proteomes" id="UP000640866"/>
    </source>
</evidence>
<comment type="caution">
    <text evidence="1">The sequence shown here is derived from an EMBL/GenBank/DDBJ whole genome shotgun (WGS) entry which is preliminary data.</text>
</comment>